<dbReference type="EMBL" id="UINC01091475">
    <property type="protein sequence ID" value="SVC44268.1"/>
    <property type="molecule type" value="Genomic_DNA"/>
</dbReference>
<name>A0A382M6M9_9ZZZZ</name>
<sequence>MITGEDDHECLELGISSSVRTIVLSMDTTNLFQAAIGSTELTVPQLVV</sequence>
<evidence type="ECO:0000313" key="1">
    <source>
        <dbReference type="EMBL" id="SVC44268.1"/>
    </source>
</evidence>
<gene>
    <name evidence="1" type="ORF">METZ01_LOCUS297122</name>
</gene>
<organism evidence="1">
    <name type="scientific">marine metagenome</name>
    <dbReference type="NCBI Taxonomy" id="408172"/>
    <lineage>
        <taxon>unclassified sequences</taxon>
        <taxon>metagenomes</taxon>
        <taxon>ecological metagenomes</taxon>
    </lineage>
</organism>
<accession>A0A382M6M9</accession>
<proteinExistence type="predicted"/>
<protein>
    <submittedName>
        <fullName evidence="1">Uncharacterized protein</fullName>
    </submittedName>
</protein>
<dbReference type="AlphaFoldDB" id="A0A382M6M9"/>
<reference evidence="1" key="1">
    <citation type="submission" date="2018-05" db="EMBL/GenBank/DDBJ databases">
        <authorList>
            <person name="Lanie J.A."/>
            <person name="Ng W.-L."/>
            <person name="Kazmierczak K.M."/>
            <person name="Andrzejewski T.M."/>
            <person name="Davidsen T.M."/>
            <person name="Wayne K.J."/>
            <person name="Tettelin H."/>
            <person name="Glass J.I."/>
            <person name="Rusch D."/>
            <person name="Podicherti R."/>
            <person name="Tsui H.-C.T."/>
            <person name="Winkler M.E."/>
        </authorList>
    </citation>
    <scope>NUCLEOTIDE SEQUENCE</scope>
</reference>
<feature type="non-terminal residue" evidence="1">
    <location>
        <position position="48"/>
    </location>
</feature>